<feature type="transmembrane region" description="Helical" evidence="8">
    <location>
        <begin position="228"/>
        <end position="250"/>
    </location>
</feature>
<proteinExistence type="inferred from homology"/>
<gene>
    <name evidence="10" type="ORF">HAQ05_00310</name>
</gene>
<keyword evidence="2 8" id="KW-0813">Transport</keyword>
<dbReference type="Proteomes" id="UP000805841">
    <property type="component" value="Unassembled WGS sequence"/>
</dbReference>
<feature type="domain" description="ABC transmembrane type-1" evidence="9">
    <location>
        <begin position="59"/>
        <end position="247"/>
    </location>
</feature>
<keyword evidence="7 8" id="KW-0472">Membrane</keyword>
<dbReference type="CDD" id="cd06261">
    <property type="entry name" value="TM_PBP2"/>
    <property type="match status" value="1"/>
</dbReference>
<evidence type="ECO:0000256" key="3">
    <source>
        <dbReference type="ARBA" id="ARBA00022475"/>
    </source>
</evidence>
<sequence>MMKSLKTLAVLIALFIAVPLFIVVPMSFSANASLQFPPSAYWWGNYQHFFSDINWMQPLFNSLYIGLATTLLTLALAIPASFALVRHYFIGRTALNLLLMLPMIVPQIVMALGYYLYFGRLHLTQSFTGIIIVHTCLGIPVATLILTAALRSFDANLEHAAHSLGAPALTTFWLVTLPVLRPAVLVAGLFAFIQSFDETVIAVFISGRDTATLPRQMFNSFRMEADPVISAASSFLFILVLAALLLPLAVRLTRRSSGSAAGHLAR</sequence>
<evidence type="ECO:0000256" key="2">
    <source>
        <dbReference type="ARBA" id="ARBA00022448"/>
    </source>
</evidence>
<feature type="transmembrane region" description="Helical" evidence="8">
    <location>
        <begin position="63"/>
        <end position="85"/>
    </location>
</feature>
<dbReference type="PANTHER" id="PTHR43357:SF4">
    <property type="entry name" value="INNER MEMBRANE ABC TRANSPORTER PERMEASE PROTEIN YDCV"/>
    <property type="match status" value="1"/>
</dbReference>
<dbReference type="PROSITE" id="PS50928">
    <property type="entry name" value="ABC_TM1"/>
    <property type="match status" value="1"/>
</dbReference>
<feature type="transmembrane region" description="Helical" evidence="8">
    <location>
        <begin position="97"/>
        <end position="117"/>
    </location>
</feature>
<evidence type="ECO:0000256" key="8">
    <source>
        <dbReference type="RuleBase" id="RU363032"/>
    </source>
</evidence>
<dbReference type="Gene3D" id="1.10.3720.10">
    <property type="entry name" value="MetI-like"/>
    <property type="match status" value="1"/>
</dbReference>
<dbReference type="InterPro" id="IPR035906">
    <property type="entry name" value="MetI-like_sf"/>
</dbReference>
<evidence type="ECO:0000256" key="6">
    <source>
        <dbReference type="ARBA" id="ARBA00022989"/>
    </source>
</evidence>
<evidence type="ECO:0000313" key="10">
    <source>
        <dbReference type="EMBL" id="MBD1597157.1"/>
    </source>
</evidence>
<keyword evidence="4" id="KW-0997">Cell inner membrane</keyword>
<accession>A0ABR7YVD1</accession>
<evidence type="ECO:0000259" key="9">
    <source>
        <dbReference type="PROSITE" id="PS50928"/>
    </source>
</evidence>
<evidence type="ECO:0000313" key="11">
    <source>
        <dbReference type="Proteomes" id="UP000805841"/>
    </source>
</evidence>
<evidence type="ECO:0000256" key="7">
    <source>
        <dbReference type="ARBA" id="ARBA00023136"/>
    </source>
</evidence>
<comment type="similarity">
    <text evidence="8">Belongs to the binding-protein-dependent transport system permease family.</text>
</comment>
<dbReference type="SUPFAM" id="SSF161098">
    <property type="entry name" value="MetI-like"/>
    <property type="match status" value="1"/>
</dbReference>
<comment type="subcellular location">
    <subcellularLocation>
        <location evidence="1">Cell inner membrane</location>
        <topology evidence="1">Multi-pass membrane protein</topology>
    </subcellularLocation>
    <subcellularLocation>
        <location evidence="8">Cell membrane</location>
        <topology evidence="8">Multi-pass membrane protein</topology>
    </subcellularLocation>
</comment>
<organism evidence="10 11">
    <name type="scientific">Pseudomonas typographi</name>
    <dbReference type="NCBI Taxonomy" id="2715964"/>
    <lineage>
        <taxon>Bacteria</taxon>
        <taxon>Pseudomonadati</taxon>
        <taxon>Pseudomonadota</taxon>
        <taxon>Gammaproteobacteria</taxon>
        <taxon>Pseudomonadales</taxon>
        <taxon>Pseudomonadaceae</taxon>
        <taxon>Pseudomonas</taxon>
    </lineage>
</organism>
<keyword evidence="3" id="KW-1003">Cell membrane</keyword>
<name>A0ABR7YVD1_9PSED</name>
<dbReference type="Pfam" id="PF00528">
    <property type="entry name" value="BPD_transp_1"/>
    <property type="match status" value="1"/>
</dbReference>
<dbReference type="EMBL" id="JAAOCA010000001">
    <property type="protein sequence ID" value="MBD1597157.1"/>
    <property type="molecule type" value="Genomic_DNA"/>
</dbReference>
<dbReference type="PANTHER" id="PTHR43357">
    <property type="entry name" value="INNER MEMBRANE ABC TRANSPORTER PERMEASE PROTEIN YDCV"/>
    <property type="match status" value="1"/>
</dbReference>
<reference evidence="10 11" key="1">
    <citation type="journal article" date="2020" name="Insects">
        <title>Bacteria Belonging to Pseudomonas typographi sp. nov. from the Bark Beetle Ips typographus Have Genomic Potential to Aid in the Host Ecology.</title>
        <authorList>
            <person name="Peral-Aranega E."/>
            <person name="Saati-Santamaria Z."/>
            <person name="Kolarik M."/>
            <person name="Rivas R."/>
            <person name="Garcia-Fraile P."/>
        </authorList>
    </citation>
    <scope>NUCLEOTIDE SEQUENCE [LARGE SCALE GENOMIC DNA]</scope>
    <source>
        <strain evidence="10 11">CA3A</strain>
    </source>
</reference>
<keyword evidence="6 8" id="KW-1133">Transmembrane helix</keyword>
<feature type="transmembrane region" description="Helical" evidence="8">
    <location>
        <begin position="129"/>
        <end position="150"/>
    </location>
</feature>
<comment type="caution">
    <text evidence="10">The sequence shown here is derived from an EMBL/GenBank/DDBJ whole genome shotgun (WGS) entry which is preliminary data.</text>
</comment>
<evidence type="ECO:0000256" key="4">
    <source>
        <dbReference type="ARBA" id="ARBA00022519"/>
    </source>
</evidence>
<keyword evidence="11" id="KW-1185">Reference proteome</keyword>
<dbReference type="InterPro" id="IPR000515">
    <property type="entry name" value="MetI-like"/>
</dbReference>
<keyword evidence="5 8" id="KW-0812">Transmembrane</keyword>
<feature type="transmembrane region" description="Helical" evidence="8">
    <location>
        <begin position="171"/>
        <end position="193"/>
    </location>
</feature>
<protein>
    <submittedName>
        <fullName evidence="10">ABC transporter permease</fullName>
    </submittedName>
</protein>
<evidence type="ECO:0000256" key="5">
    <source>
        <dbReference type="ARBA" id="ARBA00022692"/>
    </source>
</evidence>
<evidence type="ECO:0000256" key="1">
    <source>
        <dbReference type="ARBA" id="ARBA00004429"/>
    </source>
</evidence>